<comment type="caution">
    <text evidence="1">The sequence shown here is derived from an EMBL/GenBank/DDBJ whole genome shotgun (WGS) entry which is preliminary data.</text>
</comment>
<keyword evidence="2" id="KW-1185">Reference proteome</keyword>
<gene>
    <name evidence="1" type="ORF">GGR27_000484</name>
</gene>
<accession>A0ABX0X7M3</accession>
<dbReference type="SUPFAM" id="SSF56935">
    <property type="entry name" value="Porins"/>
    <property type="match status" value="1"/>
</dbReference>
<evidence type="ECO:0008006" key="3">
    <source>
        <dbReference type="Google" id="ProtNLM"/>
    </source>
</evidence>
<protein>
    <recommendedName>
        <fullName evidence="3">PorV/PorQ family protein</fullName>
    </recommendedName>
</protein>
<reference evidence="1 2" key="1">
    <citation type="submission" date="2020-03" db="EMBL/GenBank/DDBJ databases">
        <title>Genomic Encyclopedia of Type Strains, Phase IV (KMG-IV): sequencing the most valuable type-strain genomes for metagenomic binning, comparative biology and taxonomic classification.</title>
        <authorList>
            <person name="Goeker M."/>
        </authorList>
    </citation>
    <scope>NUCLEOTIDE SEQUENCE [LARGE SCALE GENOMIC DNA]</scope>
    <source>
        <strain evidence="1 2">DSM 105096</strain>
    </source>
</reference>
<sequence length="273" mass="29253">MRSGFFLFSVILLLITNLHGQDGVIPVFDARSQFMGGTGVAATGLDALWTNPAGFGALRKGEVGAGAGAEQRWGISELTVANAGVTYGTGFGGFGVQLASFGFDGYRENRLGLSYGRQITEQLSIGADFHGFTTSTEGYASSFNVTFGLGARLQVIKDLAVGARIFSPFRSERLPDEYLPQILAIGATYTPTDQLTFNLEAHQDTDHPVRFRAGLEYLPAEQIRIRLGVATEASELSFGVGYVVGPGIELNIGSVYHEVLGLRPGFGMRWLGQ</sequence>
<proteinExistence type="predicted"/>
<name>A0ABX0X7M3_9BACT</name>
<dbReference type="Gene3D" id="2.40.160.60">
    <property type="entry name" value="Outer membrane protein transport protein (OMPP1/FadL/TodX)"/>
    <property type="match status" value="1"/>
</dbReference>
<evidence type="ECO:0000313" key="2">
    <source>
        <dbReference type="Proteomes" id="UP000770785"/>
    </source>
</evidence>
<dbReference type="Proteomes" id="UP000770785">
    <property type="component" value="Unassembled WGS sequence"/>
</dbReference>
<evidence type="ECO:0000313" key="1">
    <source>
        <dbReference type="EMBL" id="NJC25003.1"/>
    </source>
</evidence>
<dbReference type="EMBL" id="JAATJH010000001">
    <property type="protein sequence ID" value="NJC25003.1"/>
    <property type="molecule type" value="Genomic_DNA"/>
</dbReference>
<dbReference type="RefSeq" id="WP_168035782.1">
    <property type="nucleotide sequence ID" value="NZ_JAATJH010000001.1"/>
</dbReference>
<organism evidence="1 2">
    <name type="scientific">Neolewinella antarctica</name>
    <dbReference type="NCBI Taxonomy" id="442734"/>
    <lineage>
        <taxon>Bacteria</taxon>
        <taxon>Pseudomonadati</taxon>
        <taxon>Bacteroidota</taxon>
        <taxon>Saprospiria</taxon>
        <taxon>Saprospirales</taxon>
        <taxon>Lewinellaceae</taxon>
        <taxon>Neolewinella</taxon>
    </lineage>
</organism>